<keyword evidence="1" id="KW-1133">Transmembrane helix</keyword>
<keyword evidence="1" id="KW-0472">Membrane</keyword>
<name>A0A0A9ASG9_ARUDO</name>
<reference evidence="2" key="1">
    <citation type="submission" date="2014-09" db="EMBL/GenBank/DDBJ databases">
        <authorList>
            <person name="Magalhaes I.L.F."/>
            <person name="Oliveira U."/>
            <person name="Santos F.R."/>
            <person name="Vidigal T.H.D.A."/>
            <person name="Brescovit A.D."/>
            <person name="Santos A.J."/>
        </authorList>
    </citation>
    <scope>NUCLEOTIDE SEQUENCE</scope>
    <source>
        <tissue evidence="2">Shoot tissue taken approximately 20 cm above the soil surface</tissue>
    </source>
</reference>
<protein>
    <submittedName>
        <fullName evidence="2">Uncharacterized protein</fullName>
    </submittedName>
</protein>
<proteinExistence type="predicted"/>
<reference evidence="2" key="2">
    <citation type="journal article" date="2015" name="Data Brief">
        <title>Shoot transcriptome of the giant reed, Arundo donax.</title>
        <authorList>
            <person name="Barrero R.A."/>
            <person name="Guerrero F.D."/>
            <person name="Moolhuijzen P."/>
            <person name="Goolsby J.A."/>
            <person name="Tidwell J."/>
            <person name="Bellgard S.E."/>
            <person name="Bellgard M.I."/>
        </authorList>
    </citation>
    <scope>NUCLEOTIDE SEQUENCE</scope>
    <source>
        <tissue evidence="2">Shoot tissue taken approximately 20 cm above the soil surface</tissue>
    </source>
</reference>
<evidence type="ECO:0000256" key="1">
    <source>
        <dbReference type="SAM" id="Phobius"/>
    </source>
</evidence>
<dbReference type="AlphaFoldDB" id="A0A0A9ASG9"/>
<feature type="transmembrane region" description="Helical" evidence="1">
    <location>
        <begin position="6"/>
        <end position="26"/>
    </location>
</feature>
<evidence type="ECO:0000313" key="2">
    <source>
        <dbReference type="EMBL" id="JAD51870.1"/>
    </source>
</evidence>
<accession>A0A0A9ASG9</accession>
<sequence length="54" mass="6390">MDWFLFPVIIEHLLFYFGSFMAYSFSFPLSSSHLLKFLIFNLDMDFLIASGRCL</sequence>
<dbReference type="EMBL" id="GBRH01246025">
    <property type="protein sequence ID" value="JAD51870.1"/>
    <property type="molecule type" value="Transcribed_RNA"/>
</dbReference>
<keyword evidence="1" id="KW-0812">Transmembrane</keyword>
<organism evidence="2">
    <name type="scientific">Arundo donax</name>
    <name type="common">Giant reed</name>
    <name type="synonym">Donax arundinaceus</name>
    <dbReference type="NCBI Taxonomy" id="35708"/>
    <lineage>
        <taxon>Eukaryota</taxon>
        <taxon>Viridiplantae</taxon>
        <taxon>Streptophyta</taxon>
        <taxon>Embryophyta</taxon>
        <taxon>Tracheophyta</taxon>
        <taxon>Spermatophyta</taxon>
        <taxon>Magnoliopsida</taxon>
        <taxon>Liliopsida</taxon>
        <taxon>Poales</taxon>
        <taxon>Poaceae</taxon>
        <taxon>PACMAD clade</taxon>
        <taxon>Arundinoideae</taxon>
        <taxon>Arundineae</taxon>
        <taxon>Arundo</taxon>
    </lineage>
</organism>